<sequence length="93" mass="10218">MYNGRSHTTNQNGTVAKINPGDKSKTLVTPPYSSSVSKPLAPWPRNQGEVSELYKVVLNHGTHPPLVQPDSWTVAAPFKEQKHVRTVVESIAN</sequence>
<name>A0A816BDK8_ADIRI</name>
<proteinExistence type="predicted"/>
<feature type="non-terminal residue" evidence="2">
    <location>
        <position position="93"/>
    </location>
</feature>
<gene>
    <name evidence="2" type="ORF">XAT740_LOCUS48323</name>
</gene>
<feature type="compositionally biased region" description="Polar residues" evidence="1">
    <location>
        <begin position="1"/>
        <end position="14"/>
    </location>
</feature>
<evidence type="ECO:0000256" key="1">
    <source>
        <dbReference type="SAM" id="MobiDB-lite"/>
    </source>
</evidence>
<evidence type="ECO:0000313" key="3">
    <source>
        <dbReference type="Proteomes" id="UP000663828"/>
    </source>
</evidence>
<protein>
    <submittedName>
        <fullName evidence="2">Uncharacterized protein</fullName>
    </submittedName>
</protein>
<feature type="region of interest" description="Disordered" evidence="1">
    <location>
        <begin position="1"/>
        <end position="40"/>
    </location>
</feature>
<accession>A0A816BDK8</accession>
<comment type="caution">
    <text evidence="2">The sequence shown here is derived from an EMBL/GenBank/DDBJ whole genome shotgun (WGS) entry which is preliminary data.</text>
</comment>
<dbReference type="Proteomes" id="UP000663828">
    <property type="component" value="Unassembled WGS sequence"/>
</dbReference>
<dbReference type="EMBL" id="CAJNOR010006907">
    <property type="protein sequence ID" value="CAF1606325.1"/>
    <property type="molecule type" value="Genomic_DNA"/>
</dbReference>
<reference evidence="2" key="1">
    <citation type="submission" date="2021-02" db="EMBL/GenBank/DDBJ databases">
        <authorList>
            <person name="Nowell W R."/>
        </authorList>
    </citation>
    <scope>NUCLEOTIDE SEQUENCE</scope>
</reference>
<keyword evidence="3" id="KW-1185">Reference proteome</keyword>
<evidence type="ECO:0000313" key="2">
    <source>
        <dbReference type="EMBL" id="CAF1606325.1"/>
    </source>
</evidence>
<organism evidence="2 3">
    <name type="scientific">Adineta ricciae</name>
    <name type="common">Rotifer</name>
    <dbReference type="NCBI Taxonomy" id="249248"/>
    <lineage>
        <taxon>Eukaryota</taxon>
        <taxon>Metazoa</taxon>
        <taxon>Spiralia</taxon>
        <taxon>Gnathifera</taxon>
        <taxon>Rotifera</taxon>
        <taxon>Eurotatoria</taxon>
        <taxon>Bdelloidea</taxon>
        <taxon>Adinetida</taxon>
        <taxon>Adinetidae</taxon>
        <taxon>Adineta</taxon>
    </lineage>
</organism>
<dbReference type="AlphaFoldDB" id="A0A816BDK8"/>